<gene>
    <name evidence="1" type="ORF">SAMN05660472_02105</name>
</gene>
<evidence type="ECO:0000313" key="1">
    <source>
        <dbReference type="EMBL" id="SDK84243.1"/>
    </source>
</evidence>
<organism evidence="1 2">
    <name type="scientific">Natronincola ferrireducens</name>
    <dbReference type="NCBI Taxonomy" id="393762"/>
    <lineage>
        <taxon>Bacteria</taxon>
        <taxon>Bacillati</taxon>
        <taxon>Bacillota</taxon>
        <taxon>Clostridia</taxon>
        <taxon>Peptostreptococcales</taxon>
        <taxon>Natronincolaceae</taxon>
        <taxon>Natronincola</taxon>
    </lineage>
</organism>
<evidence type="ECO:0000313" key="2">
    <source>
        <dbReference type="Proteomes" id="UP000198718"/>
    </source>
</evidence>
<dbReference type="Proteomes" id="UP000198718">
    <property type="component" value="Unassembled WGS sequence"/>
</dbReference>
<sequence>MPWKHGKITLADGSQYPAEFLVENGKDIWNVKIHKGNNVIEEIDVQGFANKLNKNPEEVYPFEYKIED</sequence>
<proteinExistence type="predicted"/>
<name>A0A1G9F7U3_9FIRM</name>
<dbReference type="OrthoDB" id="1753480at2"/>
<protein>
    <submittedName>
        <fullName evidence="1">Uncharacterized protein</fullName>
    </submittedName>
</protein>
<dbReference type="STRING" id="393762.SAMN05660472_02105"/>
<accession>A0A1G9F7U3</accession>
<keyword evidence="2" id="KW-1185">Reference proteome</keyword>
<dbReference type="EMBL" id="FNFP01000004">
    <property type="protein sequence ID" value="SDK84243.1"/>
    <property type="molecule type" value="Genomic_DNA"/>
</dbReference>
<dbReference type="RefSeq" id="WP_090553651.1">
    <property type="nucleotide sequence ID" value="NZ_FNFP01000004.1"/>
</dbReference>
<reference evidence="1 2" key="1">
    <citation type="submission" date="2016-10" db="EMBL/GenBank/DDBJ databases">
        <authorList>
            <person name="de Groot N.N."/>
        </authorList>
    </citation>
    <scope>NUCLEOTIDE SEQUENCE [LARGE SCALE GENOMIC DNA]</scope>
    <source>
        <strain evidence="1 2">DSM 18346</strain>
    </source>
</reference>
<dbReference type="AlphaFoldDB" id="A0A1G9F7U3"/>